<dbReference type="EMBL" id="CP027806">
    <property type="protein sequence ID" value="AXJ00540.1"/>
    <property type="molecule type" value="Genomic_DNA"/>
</dbReference>
<accession>A0A345UJ88</accession>
<dbReference type="Proteomes" id="UP000254808">
    <property type="component" value="Chromosome"/>
</dbReference>
<sequence length="56" mass="6591">MWEYTSLLFELVKRDTKIGSACLYRLNRQRIKSPRMFTISIYQTVHTPNPEGIACL</sequence>
<gene>
    <name evidence="1" type="ORF">CYPRO_1283</name>
</gene>
<dbReference type="KEGG" id="cprv:CYPRO_1283"/>
<protein>
    <submittedName>
        <fullName evidence="1">Uncharacterized protein</fullName>
    </submittedName>
</protein>
<reference evidence="1 2" key="1">
    <citation type="submission" date="2018-03" db="EMBL/GenBank/DDBJ databases">
        <title>Phenotypic and genomic properties of Cyclonatronum proteinivorum gen. nov., sp. nov., a haloalkaliphilic bacteroidete from soda lakes possessing Na+-translocating rhodopsin.</title>
        <authorList>
            <person name="Toshchakov S.V."/>
            <person name="Korzhenkov A."/>
            <person name="Samarov N.I."/>
            <person name="Kublanov I.V."/>
            <person name="Muntyan M.S."/>
            <person name="Sorokin D.Y."/>
        </authorList>
    </citation>
    <scope>NUCLEOTIDE SEQUENCE [LARGE SCALE GENOMIC DNA]</scope>
    <source>
        <strain evidence="1 2">Omega</strain>
    </source>
</reference>
<keyword evidence="2" id="KW-1185">Reference proteome</keyword>
<name>A0A345UJ88_9BACT</name>
<proteinExistence type="predicted"/>
<dbReference type="AlphaFoldDB" id="A0A345UJ88"/>
<organism evidence="1 2">
    <name type="scientific">Cyclonatronum proteinivorum</name>
    <dbReference type="NCBI Taxonomy" id="1457365"/>
    <lineage>
        <taxon>Bacteria</taxon>
        <taxon>Pseudomonadati</taxon>
        <taxon>Balneolota</taxon>
        <taxon>Balneolia</taxon>
        <taxon>Balneolales</taxon>
        <taxon>Cyclonatronaceae</taxon>
        <taxon>Cyclonatronum</taxon>
    </lineage>
</organism>
<evidence type="ECO:0000313" key="2">
    <source>
        <dbReference type="Proteomes" id="UP000254808"/>
    </source>
</evidence>
<evidence type="ECO:0000313" key="1">
    <source>
        <dbReference type="EMBL" id="AXJ00540.1"/>
    </source>
</evidence>